<dbReference type="CDD" id="cd03278">
    <property type="entry name" value="ABC_SMC_barmotin"/>
    <property type="match status" value="2"/>
</dbReference>
<comment type="domain">
    <text evidence="7">Contains large globular domains required for ATP hydrolysis at each terminus and a third globular domain forming a flexible hinge near the middle of the molecule. These domains are separated by coiled-coil structures.</text>
</comment>
<dbReference type="FunFam" id="3.40.50.300:FF:000984">
    <property type="entry name" value="Chromosome partition protein Smc"/>
    <property type="match status" value="1"/>
</dbReference>
<gene>
    <name evidence="7" type="primary">smc</name>
    <name evidence="9" type="ORF">HMPREF9708_00046</name>
</gene>
<dbReference type="eggNOG" id="COG1196">
    <property type="taxonomic scope" value="Bacteria"/>
</dbReference>
<evidence type="ECO:0000256" key="7">
    <source>
        <dbReference type="HAMAP-Rule" id="MF_01894"/>
    </source>
</evidence>
<dbReference type="HAMAP" id="MF_01894">
    <property type="entry name" value="Smc_prok"/>
    <property type="match status" value="1"/>
</dbReference>
<keyword evidence="2 7" id="KW-0963">Cytoplasm</keyword>
<dbReference type="Gene3D" id="1.20.1060.20">
    <property type="match status" value="1"/>
</dbReference>
<dbReference type="InterPro" id="IPR027417">
    <property type="entry name" value="P-loop_NTPase"/>
</dbReference>
<dbReference type="PANTHER" id="PTHR43977">
    <property type="entry name" value="STRUCTURAL MAINTENANCE OF CHROMOSOMES PROTEIN 3"/>
    <property type="match status" value="1"/>
</dbReference>
<evidence type="ECO:0000256" key="4">
    <source>
        <dbReference type="ARBA" id="ARBA00022840"/>
    </source>
</evidence>
<feature type="coiled-coil region" evidence="7">
    <location>
        <begin position="861"/>
        <end position="940"/>
    </location>
</feature>
<feature type="binding site" evidence="7">
    <location>
        <begin position="32"/>
        <end position="39"/>
    </location>
    <ligand>
        <name>ATP</name>
        <dbReference type="ChEBI" id="CHEBI:30616"/>
    </ligand>
</feature>
<dbReference type="EMBL" id="AGEG01000001">
    <property type="protein sequence ID" value="EHR38336.1"/>
    <property type="molecule type" value="Genomic_DNA"/>
</dbReference>
<dbReference type="OrthoDB" id="9808768at2"/>
<dbReference type="NCBIfam" id="TIGR02168">
    <property type="entry name" value="SMC_prok_B"/>
    <property type="match status" value="1"/>
</dbReference>
<dbReference type="GO" id="GO:0005737">
    <property type="term" value="C:cytoplasm"/>
    <property type="evidence" value="ECO:0007669"/>
    <property type="project" value="UniProtKB-SubCell"/>
</dbReference>
<comment type="subunit">
    <text evidence="7">Homodimer.</text>
</comment>
<dbReference type="Gene3D" id="3.30.70.1620">
    <property type="match status" value="1"/>
</dbReference>
<keyword evidence="3 7" id="KW-0547">Nucleotide-binding</keyword>
<dbReference type="PATRIC" id="fig|883113.3.peg.47"/>
<reference evidence="9 10" key="1">
    <citation type="submission" date="2012-01" db="EMBL/GenBank/DDBJ databases">
        <title>The Genome Sequence of Facklamia languida CCUG 37842.</title>
        <authorList>
            <consortium name="The Broad Institute Genome Sequencing Platform"/>
            <person name="Earl A."/>
            <person name="Ward D."/>
            <person name="Feldgarden M."/>
            <person name="Gevers D."/>
            <person name="Huys G."/>
            <person name="Young S.K."/>
            <person name="Zeng Q."/>
            <person name="Gargeya S."/>
            <person name="Fitzgerald M."/>
            <person name="Haas B."/>
            <person name="Abouelleil A."/>
            <person name="Alvarado L."/>
            <person name="Arachchi H.M."/>
            <person name="Berlin A."/>
            <person name="Chapman S.B."/>
            <person name="Gearin G."/>
            <person name="Goldberg J."/>
            <person name="Griggs A."/>
            <person name="Gujja S."/>
            <person name="Hansen M."/>
            <person name="Heiman D."/>
            <person name="Howarth C."/>
            <person name="Larimer J."/>
            <person name="Lui A."/>
            <person name="MacDonald P.J.P."/>
            <person name="McCowen C."/>
            <person name="Montmayeur A."/>
            <person name="Murphy C."/>
            <person name="Neiman D."/>
            <person name="Pearson M."/>
            <person name="Priest M."/>
            <person name="Roberts A."/>
            <person name="Saif S."/>
            <person name="Shea T."/>
            <person name="Sisk P."/>
            <person name="Stolte C."/>
            <person name="Sykes S."/>
            <person name="Wortman J."/>
            <person name="Nusbaum C."/>
            <person name="Birren B."/>
        </authorList>
    </citation>
    <scope>NUCLEOTIDE SEQUENCE [LARGE SCALE GENOMIC DNA]</scope>
    <source>
        <strain evidence="9 10">CCUG 37842</strain>
    </source>
</reference>
<organism evidence="9 10">
    <name type="scientific">Facklamia languida CCUG 37842</name>
    <dbReference type="NCBI Taxonomy" id="883113"/>
    <lineage>
        <taxon>Bacteria</taxon>
        <taxon>Bacillati</taxon>
        <taxon>Bacillota</taxon>
        <taxon>Bacilli</taxon>
        <taxon>Lactobacillales</taxon>
        <taxon>Aerococcaceae</taxon>
        <taxon>Facklamia</taxon>
    </lineage>
</organism>
<dbReference type="InterPro" id="IPR024704">
    <property type="entry name" value="SMC"/>
</dbReference>
<comment type="function">
    <text evidence="7">Required for chromosome condensation and partitioning.</text>
</comment>
<evidence type="ECO:0000256" key="1">
    <source>
        <dbReference type="ARBA" id="ARBA00004496"/>
    </source>
</evidence>
<comment type="subcellular location">
    <subcellularLocation>
        <location evidence="1 7">Cytoplasm</location>
    </subcellularLocation>
</comment>
<dbReference type="GO" id="GO:0006260">
    <property type="term" value="P:DNA replication"/>
    <property type="evidence" value="ECO:0007669"/>
    <property type="project" value="UniProtKB-UniRule"/>
</dbReference>
<evidence type="ECO:0000256" key="6">
    <source>
        <dbReference type="ARBA" id="ARBA00023125"/>
    </source>
</evidence>
<feature type="coiled-coil region" evidence="7">
    <location>
        <begin position="241"/>
        <end position="352"/>
    </location>
</feature>
<evidence type="ECO:0000313" key="10">
    <source>
        <dbReference type="Proteomes" id="UP000006190"/>
    </source>
</evidence>
<dbReference type="AlphaFoldDB" id="H3NGQ7"/>
<comment type="similarity">
    <text evidence="7">Belongs to the SMC family.</text>
</comment>
<dbReference type="InterPro" id="IPR036277">
    <property type="entry name" value="SMC_hinge_sf"/>
</dbReference>
<dbReference type="InterPro" id="IPR003395">
    <property type="entry name" value="RecF/RecN/SMC_N"/>
</dbReference>
<dbReference type="GO" id="GO:0007059">
    <property type="term" value="P:chromosome segregation"/>
    <property type="evidence" value="ECO:0007669"/>
    <property type="project" value="UniProtKB-UniRule"/>
</dbReference>
<dbReference type="PIRSF" id="PIRSF005719">
    <property type="entry name" value="SMC"/>
    <property type="match status" value="1"/>
</dbReference>
<dbReference type="GO" id="GO:0016887">
    <property type="term" value="F:ATP hydrolysis activity"/>
    <property type="evidence" value="ECO:0007669"/>
    <property type="project" value="InterPro"/>
</dbReference>
<comment type="caution">
    <text evidence="9">The sequence shown here is derived from an EMBL/GenBank/DDBJ whole genome shotgun (WGS) entry which is preliminary data.</text>
</comment>
<keyword evidence="10" id="KW-1185">Reference proteome</keyword>
<dbReference type="Gene3D" id="3.40.50.300">
    <property type="entry name" value="P-loop containing nucleotide triphosphate hydrolases"/>
    <property type="match status" value="2"/>
</dbReference>
<keyword evidence="6 7" id="KW-0238">DNA-binding</keyword>
<evidence type="ECO:0000259" key="8">
    <source>
        <dbReference type="SMART" id="SM00968"/>
    </source>
</evidence>
<dbReference type="STRING" id="883113.HMPREF9708_00046"/>
<dbReference type="HOGENOM" id="CLU_001042_2_2_9"/>
<evidence type="ECO:0000256" key="5">
    <source>
        <dbReference type="ARBA" id="ARBA00023054"/>
    </source>
</evidence>
<dbReference type="Pfam" id="PF06470">
    <property type="entry name" value="SMC_hinge"/>
    <property type="match status" value="1"/>
</dbReference>
<feature type="coiled-coil region" evidence="7">
    <location>
        <begin position="406"/>
        <end position="468"/>
    </location>
</feature>
<name>H3NGQ7_9LACT</name>
<dbReference type="SUPFAM" id="SSF75553">
    <property type="entry name" value="Smc hinge domain"/>
    <property type="match status" value="1"/>
</dbReference>
<dbReference type="FunFam" id="3.40.50.300:FF:000901">
    <property type="entry name" value="Chromosome partition protein Smc"/>
    <property type="match status" value="1"/>
</dbReference>
<dbReference type="GO" id="GO:0005694">
    <property type="term" value="C:chromosome"/>
    <property type="evidence" value="ECO:0007669"/>
    <property type="project" value="InterPro"/>
</dbReference>
<keyword evidence="5 7" id="KW-0175">Coiled coil</keyword>
<proteinExistence type="inferred from homology"/>
<sequence>MYLERIEMTGFKSFADKTVIEFDQGMTAVVGPNGSGKSNLSEAIRWVLGEQSAKSLRGHRMEDVIFNGSQARKPVNLAKVTLVLNNEDHYLDHPRDRVAITRQLNRQGESAYFINQEAVRLKDITDLLLDTGLGKNSFAMISQGKVESIFLSKPEERRGIFEEAAGVQKFQVRKLEAQRKMDRSQGHLNRVKDILHELAGQIDPLKDQHDKALIYQEKAQLLSQHELAWYTQQIKTNQSRYQQAQVEGQAVRQELDQVQSQQAHYQETLQASQEQVDHLNDQIDQEAENLQTQTQQVEQQKGQESILRQRLDYAHQSEEDRHHQAVSRQEERDQLEDRLAKLDQEIQVLQAADQQDQLELEQGQAQLATLLDQDPARLGHLQEELIEAYRRETTIKNQAQQVQQVLETYQARKGSHDQQVQGLQEELNHLNQDLSDAKQEVQSLQRDLSQAQDQIKRQQGQQVQLEADYQARVQEAYQVDHDRQVLQAKLNSLQQMQADYTGYYQGVRAVMNQRDHLAGIEGTVADLIQVPDAYQEAIELALGAALQQIVVRDDQAAKAAIDYLRQTRSGRATFLPRPNIKGRSLASHLLAKAQGQAGLIGVASDLVQAATENQAIVKQLLGTTLVMTDLPAAQALSKRLNQQVKLVTLTGDVILPGGSVTGGRDHKARQTMLARQTQVKTLEAAYQDKQAVHQDLQTSLNKDQVALQAIAQDLVNQRQAYQALSEQFEEANHHYQGLVRQVQQKERQLMVLEDEWTSLHSTYQESQQEEGQIQSDLDQIQAQIDHLKSSMEALQLDQSDRQTRSQELQAELNRVGTHRQVLQVEIKQKLRDQKTFRDQLAALDQLMADHANQVRLNQETVQSLESDLAGVLDQIEGLTQANQASQDRLKEAKAQRQAINQSLREVQAQALDLDKHLQGLYQKEAKAQALIEKYDRLLDQDLSYLSETHSLSYEAAVAKVQEFGGLETSLDHVKKLKQAIDQLGPINLAAIEDYQALKDRYDRLTDQEKDLVQAMDQLQATIEEMDQEVASRFKATFDQINDQFQKTFVQLFGGGRARLELIDPDQLLETGVDIIAQPPGKRQQHLALLSGGERALTAISLLFAILETKAVPFVVLDEVEAALDDANVYRYGRYIQTFTQATQFIVITHRKGTMEYADVLYGVTMEQTGISKLASVQLNEASAMAQGDG</sequence>
<keyword evidence="4 7" id="KW-0067">ATP-binding</keyword>
<dbReference type="GO" id="GO:0005524">
    <property type="term" value="F:ATP binding"/>
    <property type="evidence" value="ECO:0007669"/>
    <property type="project" value="UniProtKB-UniRule"/>
</dbReference>
<evidence type="ECO:0000256" key="3">
    <source>
        <dbReference type="ARBA" id="ARBA00022741"/>
    </source>
</evidence>
<feature type="coiled-coil region" evidence="7">
    <location>
        <begin position="707"/>
        <end position="797"/>
    </location>
</feature>
<dbReference type="Gene3D" id="1.10.287.1490">
    <property type="match status" value="1"/>
</dbReference>
<dbReference type="SMART" id="SM00968">
    <property type="entry name" value="SMC_hinge"/>
    <property type="match status" value="1"/>
</dbReference>
<dbReference type="GO" id="GO:0003677">
    <property type="term" value="F:DNA binding"/>
    <property type="evidence" value="ECO:0007669"/>
    <property type="project" value="UniProtKB-UniRule"/>
</dbReference>
<evidence type="ECO:0000313" key="9">
    <source>
        <dbReference type="EMBL" id="EHR38336.1"/>
    </source>
</evidence>
<feature type="domain" description="SMC hinge" evidence="8">
    <location>
        <begin position="518"/>
        <end position="637"/>
    </location>
</feature>
<dbReference type="Proteomes" id="UP000006190">
    <property type="component" value="Unassembled WGS sequence"/>
</dbReference>
<protein>
    <recommendedName>
        <fullName evidence="7">Chromosome partition protein Smc</fullName>
    </recommendedName>
</protein>
<accession>H3NGQ7</accession>
<dbReference type="GO" id="GO:0007062">
    <property type="term" value="P:sister chromatid cohesion"/>
    <property type="evidence" value="ECO:0007669"/>
    <property type="project" value="InterPro"/>
</dbReference>
<dbReference type="GO" id="GO:0030261">
    <property type="term" value="P:chromosome condensation"/>
    <property type="evidence" value="ECO:0007669"/>
    <property type="project" value="InterPro"/>
</dbReference>
<dbReference type="SUPFAM" id="SSF52540">
    <property type="entry name" value="P-loop containing nucleoside triphosphate hydrolases"/>
    <property type="match status" value="1"/>
</dbReference>
<dbReference type="InterPro" id="IPR011890">
    <property type="entry name" value="SMC_prok"/>
</dbReference>
<dbReference type="RefSeq" id="WP_006307901.1">
    <property type="nucleotide sequence ID" value="NZ_JH601133.1"/>
</dbReference>
<dbReference type="Pfam" id="PF02463">
    <property type="entry name" value="SMC_N"/>
    <property type="match status" value="1"/>
</dbReference>
<dbReference type="InterPro" id="IPR010935">
    <property type="entry name" value="SMC_hinge"/>
</dbReference>
<evidence type="ECO:0000256" key="2">
    <source>
        <dbReference type="ARBA" id="ARBA00022490"/>
    </source>
</evidence>
<feature type="coiled-coil region" evidence="7">
    <location>
        <begin position="987"/>
        <end position="1028"/>
    </location>
</feature>